<organism evidence="3 4">
    <name type="scientific">Elysia chlorotica</name>
    <name type="common">Eastern emerald elysia</name>
    <name type="synonym">Sea slug</name>
    <dbReference type="NCBI Taxonomy" id="188477"/>
    <lineage>
        <taxon>Eukaryota</taxon>
        <taxon>Metazoa</taxon>
        <taxon>Spiralia</taxon>
        <taxon>Lophotrochozoa</taxon>
        <taxon>Mollusca</taxon>
        <taxon>Gastropoda</taxon>
        <taxon>Heterobranchia</taxon>
        <taxon>Euthyneura</taxon>
        <taxon>Panpulmonata</taxon>
        <taxon>Sacoglossa</taxon>
        <taxon>Placobranchoidea</taxon>
        <taxon>Plakobranchidae</taxon>
        <taxon>Elysia</taxon>
    </lineage>
</organism>
<proteinExistence type="predicted"/>
<keyword evidence="1" id="KW-0175">Coiled coil</keyword>
<keyword evidence="4" id="KW-1185">Reference proteome</keyword>
<dbReference type="AlphaFoldDB" id="A0A3S1BTN2"/>
<evidence type="ECO:0008006" key="5">
    <source>
        <dbReference type="Google" id="ProtNLM"/>
    </source>
</evidence>
<feature type="non-terminal residue" evidence="3">
    <location>
        <position position="263"/>
    </location>
</feature>
<feature type="compositionally biased region" description="Basic and acidic residues" evidence="2">
    <location>
        <begin position="196"/>
        <end position="217"/>
    </location>
</feature>
<feature type="compositionally biased region" description="Basic and acidic residues" evidence="2">
    <location>
        <begin position="230"/>
        <end position="263"/>
    </location>
</feature>
<feature type="coiled-coil region" evidence="1">
    <location>
        <begin position="50"/>
        <end position="77"/>
    </location>
</feature>
<dbReference type="STRING" id="188477.A0A3S1BTN2"/>
<dbReference type="EMBL" id="RQTK01000817">
    <property type="protein sequence ID" value="RUS74586.1"/>
    <property type="molecule type" value="Genomic_DNA"/>
</dbReference>
<dbReference type="OrthoDB" id="9049620at2759"/>
<evidence type="ECO:0000313" key="3">
    <source>
        <dbReference type="EMBL" id="RUS74586.1"/>
    </source>
</evidence>
<protein>
    <recommendedName>
        <fullName evidence="5">TRAF-type domain-containing protein</fullName>
    </recommendedName>
</protein>
<feature type="non-terminal residue" evidence="3">
    <location>
        <position position="1"/>
    </location>
</feature>
<gene>
    <name evidence="3" type="ORF">EGW08_017646</name>
</gene>
<comment type="caution">
    <text evidence="3">The sequence shown here is derived from an EMBL/GenBank/DDBJ whole genome shotgun (WGS) entry which is preliminary data.</text>
</comment>
<dbReference type="Proteomes" id="UP000271974">
    <property type="component" value="Unassembled WGS sequence"/>
</dbReference>
<evidence type="ECO:0000256" key="2">
    <source>
        <dbReference type="SAM" id="MobiDB-lite"/>
    </source>
</evidence>
<name>A0A3S1BTN2_ELYCH</name>
<evidence type="ECO:0000256" key="1">
    <source>
        <dbReference type="SAM" id="Coils"/>
    </source>
</evidence>
<sequence length="263" mass="30479">DQTEHAQECDFRRVTCEACGYQTLFRDLHVHQSRKRCVEMRIKNQLIKAVRSTRKEVKRHQNHLQRQQVRTDQYQRRLEVEHTKRLNTARRQRQMQKNYNMVPEDNTDSQNGPEECTGTISTANTNNHNSTMDVLGHSSINPCSIPTISFVSLKDHIANQRTTKAHREAVGSKTSEISRISMSKEIGNLASPRGLFSREKPSERAPLRPVVSRERPSHSRSNFALPDRISASRERCDQERLTASRERYGPTERLATSRERHDP</sequence>
<reference evidence="3 4" key="1">
    <citation type="submission" date="2019-01" db="EMBL/GenBank/DDBJ databases">
        <title>A draft genome assembly of the solar-powered sea slug Elysia chlorotica.</title>
        <authorList>
            <person name="Cai H."/>
            <person name="Li Q."/>
            <person name="Fang X."/>
            <person name="Li J."/>
            <person name="Curtis N.E."/>
            <person name="Altenburger A."/>
            <person name="Shibata T."/>
            <person name="Feng M."/>
            <person name="Maeda T."/>
            <person name="Schwartz J.A."/>
            <person name="Shigenobu S."/>
            <person name="Lundholm N."/>
            <person name="Nishiyama T."/>
            <person name="Yang H."/>
            <person name="Hasebe M."/>
            <person name="Li S."/>
            <person name="Pierce S.K."/>
            <person name="Wang J."/>
        </authorList>
    </citation>
    <scope>NUCLEOTIDE SEQUENCE [LARGE SCALE GENOMIC DNA]</scope>
    <source>
        <strain evidence="3">EC2010</strain>
        <tissue evidence="3">Whole organism of an adult</tissue>
    </source>
</reference>
<accession>A0A3S1BTN2</accession>
<evidence type="ECO:0000313" key="4">
    <source>
        <dbReference type="Proteomes" id="UP000271974"/>
    </source>
</evidence>
<feature type="region of interest" description="Disordered" evidence="2">
    <location>
        <begin position="191"/>
        <end position="263"/>
    </location>
</feature>